<accession>A0AA86RT07</accession>
<keyword evidence="3" id="KW-1185">Reference proteome</keyword>
<dbReference type="EMBL" id="OY731398">
    <property type="protein sequence ID" value="CAJ1872226.1"/>
    <property type="molecule type" value="Genomic_DNA"/>
</dbReference>
<dbReference type="Gramene" id="rna-AYBTSS11_LOCUS2459">
    <property type="protein sequence ID" value="CAJ1872226.1"/>
    <property type="gene ID" value="gene-AYBTSS11_LOCUS2459"/>
</dbReference>
<dbReference type="GO" id="GO:0000466">
    <property type="term" value="P:maturation of 5.8S rRNA from tricistronic rRNA transcript (SSU-rRNA, 5.8S rRNA, LSU-rRNA)"/>
    <property type="evidence" value="ECO:0007669"/>
    <property type="project" value="TreeGrafter"/>
</dbReference>
<dbReference type="AlphaFoldDB" id="A0AA86RT07"/>
<dbReference type="InterPro" id="IPR039844">
    <property type="entry name" value="URB1"/>
</dbReference>
<evidence type="ECO:0000259" key="1">
    <source>
        <dbReference type="Pfam" id="PF11707"/>
    </source>
</evidence>
<gene>
    <name evidence="2" type="ORF">AYBTSS11_LOCUS2459</name>
</gene>
<dbReference type="InterPro" id="IPR021714">
    <property type="entry name" value="URB1_N"/>
</dbReference>
<protein>
    <recommendedName>
        <fullName evidence="1">URB1 N-terminal domain-containing protein</fullName>
    </recommendedName>
</protein>
<sequence>MEKVVHDIQYCWCGVAQGKPAGHEAMDIHSLRVLVVESLVPLGLRSVLFGSATLEQLVEFCGREGGGDAAEVAFGVLVRVCTDPCNGLMPDSKMRLRGNTKRVLDLMKKLRVTEVQYHRDLFFCYC</sequence>
<dbReference type="Pfam" id="PF11707">
    <property type="entry name" value="Npa1"/>
    <property type="match status" value="1"/>
</dbReference>
<feature type="domain" description="URB1 N-terminal" evidence="1">
    <location>
        <begin position="36"/>
        <end position="122"/>
    </location>
</feature>
<dbReference type="GO" id="GO:0005730">
    <property type="term" value="C:nucleolus"/>
    <property type="evidence" value="ECO:0007669"/>
    <property type="project" value="TreeGrafter"/>
</dbReference>
<name>A0AA86RT07_9FABA</name>
<proteinExistence type="predicted"/>
<dbReference type="GO" id="GO:0000463">
    <property type="term" value="P:maturation of LSU-rRNA from tricistronic rRNA transcript (SSU-rRNA, 5.8S rRNA, LSU-rRNA)"/>
    <property type="evidence" value="ECO:0007669"/>
    <property type="project" value="TreeGrafter"/>
</dbReference>
<evidence type="ECO:0000313" key="3">
    <source>
        <dbReference type="Proteomes" id="UP001189624"/>
    </source>
</evidence>
<dbReference type="PANTHER" id="PTHR13500:SF0">
    <property type="entry name" value="NUCLEOLAR PRE-RIBOSOMAL-ASSOCIATED PROTEIN 1"/>
    <property type="match status" value="1"/>
</dbReference>
<dbReference type="Proteomes" id="UP001189624">
    <property type="component" value="Chromosome 1"/>
</dbReference>
<evidence type="ECO:0000313" key="2">
    <source>
        <dbReference type="EMBL" id="CAJ1872226.1"/>
    </source>
</evidence>
<reference evidence="2" key="1">
    <citation type="submission" date="2023-10" db="EMBL/GenBank/DDBJ databases">
        <authorList>
            <person name="Domelevo Entfellner J.-B."/>
        </authorList>
    </citation>
    <scope>NUCLEOTIDE SEQUENCE</scope>
</reference>
<organism evidence="2 3">
    <name type="scientific">Sphenostylis stenocarpa</name>
    <dbReference type="NCBI Taxonomy" id="92480"/>
    <lineage>
        <taxon>Eukaryota</taxon>
        <taxon>Viridiplantae</taxon>
        <taxon>Streptophyta</taxon>
        <taxon>Embryophyta</taxon>
        <taxon>Tracheophyta</taxon>
        <taxon>Spermatophyta</taxon>
        <taxon>Magnoliopsida</taxon>
        <taxon>eudicotyledons</taxon>
        <taxon>Gunneridae</taxon>
        <taxon>Pentapetalae</taxon>
        <taxon>rosids</taxon>
        <taxon>fabids</taxon>
        <taxon>Fabales</taxon>
        <taxon>Fabaceae</taxon>
        <taxon>Papilionoideae</taxon>
        <taxon>50 kb inversion clade</taxon>
        <taxon>NPAAA clade</taxon>
        <taxon>indigoferoid/millettioid clade</taxon>
        <taxon>Phaseoleae</taxon>
        <taxon>Sphenostylis</taxon>
    </lineage>
</organism>
<dbReference type="PANTHER" id="PTHR13500">
    <property type="entry name" value="NUCLEOLAR PRERIBOSOMAL-ASSOCIATED PROTEIN 1"/>
    <property type="match status" value="1"/>
</dbReference>